<accession>A0ABP0FNY0</accession>
<dbReference type="InterPro" id="IPR036465">
    <property type="entry name" value="vWFA_dom_sf"/>
</dbReference>
<feature type="signal peptide" evidence="1">
    <location>
        <begin position="1"/>
        <end position="19"/>
    </location>
</feature>
<dbReference type="InterPro" id="IPR002035">
    <property type="entry name" value="VWF_A"/>
</dbReference>
<name>A0ABP0FNY0_CLALP</name>
<dbReference type="InterPro" id="IPR050525">
    <property type="entry name" value="ECM_Assembly_Org"/>
</dbReference>
<dbReference type="Proteomes" id="UP001642483">
    <property type="component" value="Unassembled WGS sequence"/>
</dbReference>
<dbReference type="PROSITE" id="PS50234">
    <property type="entry name" value="VWFA"/>
    <property type="match status" value="1"/>
</dbReference>
<evidence type="ECO:0000256" key="1">
    <source>
        <dbReference type="SAM" id="SignalP"/>
    </source>
</evidence>
<feature type="domain" description="VWFA" evidence="2">
    <location>
        <begin position="160"/>
        <end position="360"/>
    </location>
</feature>
<keyword evidence="1" id="KW-0732">Signal</keyword>
<dbReference type="Gene3D" id="3.40.50.410">
    <property type="entry name" value="von Willebrand factor, type A domain"/>
    <property type="match status" value="1"/>
</dbReference>
<dbReference type="SMART" id="SM00327">
    <property type="entry name" value="VWA"/>
    <property type="match status" value="1"/>
</dbReference>
<evidence type="ECO:0000313" key="4">
    <source>
        <dbReference type="Proteomes" id="UP001642483"/>
    </source>
</evidence>
<keyword evidence="4" id="KW-1185">Reference proteome</keyword>
<reference evidence="3 4" key="1">
    <citation type="submission" date="2024-02" db="EMBL/GenBank/DDBJ databases">
        <authorList>
            <person name="Daric V."/>
            <person name="Darras S."/>
        </authorList>
    </citation>
    <scope>NUCLEOTIDE SEQUENCE [LARGE SCALE GENOMIC DNA]</scope>
</reference>
<proteinExistence type="predicted"/>
<dbReference type="Pfam" id="PF00092">
    <property type="entry name" value="VWA"/>
    <property type="match status" value="1"/>
</dbReference>
<dbReference type="EMBL" id="CAWYQH010000068">
    <property type="protein sequence ID" value="CAK8680391.1"/>
    <property type="molecule type" value="Genomic_DNA"/>
</dbReference>
<feature type="chain" id="PRO_5046654720" description="VWFA domain-containing protein" evidence="1">
    <location>
        <begin position="20"/>
        <end position="379"/>
    </location>
</feature>
<evidence type="ECO:0000259" key="2">
    <source>
        <dbReference type="PROSITE" id="PS50234"/>
    </source>
</evidence>
<dbReference type="CDD" id="cd01450">
    <property type="entry name" value="vWFA_subfamily_ECM"/>
    <property type="match status" value="1"/>
</dbReference>
<sequence>MKLLVIVFALLILQGRSTCCQPNQSAVASLLERFRLITEASCTRDRSNPDRCCGRSRQWGFCRGDPPVRKTQDKCPPIEEECDRQILLASSFLANFAAPQGIARASQSFLGKQSLNSQSECLVEERLSSQNNSLFRGNCNSPETVRRRRSAPVIVAKKRDLVIMMDESGSVGETKFNKLKEFAFKLAMLLCAGVLEVKPTVTRVAVMSFDQEIHLHKSLLDSNNFLNEFNYLLAAHISSIKYNTTSGKSTCLDKALAYAHEVVLDNSNGGRRGRSDVTQEIILITDGCANCGTNGLSAEQAIKKTKADLEKLGINVYVIGLGLERNCQELIKLIGVGGKCSHFFFGEENIDNYLTVFDEISKVGTCLPSLSVGSSDACS</sequence>
<evidence type="ECO:0000313" key="3">
    <source>
        <dbReference type="EMBL" id="CAK8680391.1"/>
    </source>
</evidence>
<dbReference type="SUPFAM" id="SSF53300">
    <property type="entry name" value="vWA-like"/>
    <property type="match status" value="1"/>
</dbReference>
<dbReference type="PANTHER" id="PTHR24020">
    <property type="entry name" value="COLLAGEN ALPHA"/>
    <property type="match status" value="1"/>
</dbReference>
<comment type="caution">
    <text evidence="3">The sequence shown here is derived from an EMBL/GenBank/DDBJ whole genome shotgun (WGS) entry which is preliminary data.</text>
</comment>
<gene>
    <name evidence="3" type="ORF">CVLEPA_LOCUS10647</name>
</gene>
<dbReference type="PANTHER" id="PTHR24020:SF84">
    <property type="entry name" value="VWFA DOMAIN-CONTAINING PROTEIN"/>
    <property type="match status" value="1"/>
</dbReference>
<protein>
    <recommendedName>
        <fullName evidence="2">VWFA domain-containing protein</fullName>
    </recommendedName>
</protein>
<organism evidence="3 4">
    <name type="scientific">Clavelina lepadiformis</name>
    <name type="common">Light-bulb sea squirt</name>
    <name type="synonym">Ascidia lepadiformis</name>
    <dbReference type="NCBI Taxonomy" id="159417"/>
    <lineage>
        <taxon>Eukaryota</taxon>
        <taxon>Metazoa</taxon>
        <taxon>Chordata</taxon>
        <taxon>Tunicata</taxon>
        <taxon>Ascidiacea</taxon>
        <taxon>Aplousobranchia</taxon>
        <taxon>Clavelinidae</taxon>
        <taxon>Clavelina</taxon>
    </lineage>
</organism>